<dbReference type="SUPFAM" id="SSF47413">
    <property type="entry name" value="lambda repressor-like DNA-binding domains"/>
    <property type="match status" value="1"/>
</dbReference>
<gene>
    <name evidence="6" type="ORF">E3E12_06140</name>
</gene>
<keyword evidence="4" id="KW-0804">Transcription</keyword>
<dbReference type="Proteomes" id="UP000318709">
    <property type="component" value="Chromosome"/>
</dbReference>
<reference evidence="6 7" key="1">
    <citation type="submission" date="2019-03" db="EMBL/GenBank/DDBJ databases">
        <title>The complete genome sequence of Swingsia_sp. F3b2 LMG30590(T).</title>
        <authorList>
            <person name="Chua K.-O."/>
            <person name="Chan K.-G."/>
            <person name="See-Too W.-S."/>
        </authorList>
    </citation>
    <scope>NUCLEOTIDE SEQUENCE [LARGE SCALE GENOMIC DNA]</scope>
    <source>
        <strain evidence="6 7">F3b2</strain>
    </source>
</reference>
<keyword evidence="7" id="KW-1185">Reference proteome</keyword>
<proteinExistence type="inferred from homology"/>
<dbReference type="InterPro" id="IPR038722">
    <property type="entry name" value="Ner_HTH_dom"/>
</dbReference>
<evidence type="ECO:0000256" key="3">
    <source>
        <dbReference type="ARBA" id="ARBA00023125"/>
    </source>
</evidence>
<dbReference type="Pfam" id="PF13693">
    <property type="entry name" value="HTH_35"/>
    <property type="match status" value="1"/>
</dbReference>
<dbReference type="KEGG" id="swf:E3E12_06140"/>
<feature type="domain" description="Ner winged helix-turn-helix DNA-binding" evidence="5">
    <location>
        <begin position="2"/>
        <end position="73"/>
    </location>
</feature>
<organism evidence="6 7">
    <name type="scientific">Formicincola oecophyllae</name>
    <dbReference type="NCBI Taxonomy" id="2558361"/>
    <lineage>
        <taxon>Bacteria</taxon>
        <taxon>Pseudomonadati</taxon>
        <taxon>Pseudomonadota</taxon>
        <taxon>Alphaproteobacteria</taxon>
        <taxon>Acetobacterales</taxon>
        <taxon>Acetobacteraceae</taxon>
        <taxon>Formicincola</taxon>
    </lineage>
</organism>
<keyword evidence="3" id="KW-0238">DNA-binding</keyword>
<dbReference type="RefSeq" id="WP_141443542.1">
    <property type="nucleotide sequence ID" value="NZ_CP038231.1"/>
</dbReference>
<evidence type="ECO:0000313" key="6">
    <source>
        <dbReference type="EMBL" id="QDH13834.1"/>
    </source>
</evidence>
<dbReference type="GO" id="GO:0003677">
    <property type="term" value="F:DNA binding"/>
    <property type="evidence" value="ECO:0007669"/>
    <property type="project" value="UniProtKB-KW"/>
</dbReference>
<accession>A0A4Y6U9F4</accession>
<comment type="similarity">
    <text evidence="1">Belongs to the ner transcriptional regulatory family.</text>
</comment>
<dbReference type="AlphaFoldDB" id="A0A4Y6U9F4"/>
<evidence type="ECO:0000256" key="1">
    <source>
        <dbReference type="ARBA" id="ARBA00006157"/>
    </source>
</evidence>
<evidence type="ECO:0000259" key="5">
    <source>
        <dbReference type="Pfam" id="PF13693"/>
    </source>
</evidence>
<dbReference type="InterPro" id="IPR010982">
    <property type="entry name" value="Lambda_DNA-bd_dom_sf"/>
</dbReference>
<dbReference type="EMBL" id="CP038231">
    <property type="protein sequence ID" value="QDH13834.1"/>
    <property type="molecule type" value="Genomic_DNA"/>
</dbReference>
<name>A0A4Y6U9F4_9PROT</name>
<dbReference type="OrthoDB" id="7224243at2"/>
<sequence length="87" mass="9963">MNPEDVRAEVRKRFGSMSELSRQHNLNPKAVSSAISRAGYSRRVEKIIARAINKRPQTIWPARYDPRTGQPLSFQARVQMKRSRAGV</sequence>
<dbReference type="Gene3D" id="1.10.260.40">
    <property type="entry name" value="lambda repressor-like DNA-binding domains"/>
    <property type="match status" value="1"/>
</dbReference>
<evidence type="ECO:0000256" key="4">
    <source>
        <dbReference type="ARBA" id="ARBA00023163"/>
    </source>
</evidence>
<evidence type="ECO:0000256" key="2">
    <source>
        <dbReference type="ARBA" id="ARBA00023015"/>
    </source>
</evidence>
<evidence type="ECO:0000313" key="7">
    <source>
        <dbReference type="Proteomes" id="UP000318709"/>
    </source>
</evidence>
<keyword evidence="2" id="KW-0805">Transcription regulation</keyword>
<protein>
    <submittedName>
        <fullName evidence="6">Transcriptional regulator</fullName>
    </submittedName>
</protein>